<reference evidence="3" key="1">
    <citation type="journal article" date="2013" name="Science">
        <title>The Amborella genome and the evolution of flowering plants.</title>
        <authorList>
            <consortium name="Amborella Genome Project"/>
        </authorList>
    </citation>
    <scope>NUCLEOTIDE SEQUENCE [LARGE SCALE GENOMIC DNA]</scope>
</reference>
<sequence>MTTAIQGTEEHAIEIPPMVTQGESSRKRPATFHVMGMASSSDERIPEATLKVRLMIDSKSREIACLRELVIWLHCEAKHHQNMSDFYQGEVISVKETLTSVKRKVVRIARLICFGE</sequence>
<evidence type="ECO:0000313" key="2">
    <source>
        <dbReference type="EMBL" id="ERM96761.1"/>
    </source>
</evidence>
<feature type="region of interest" description="Disordered" evidence="1">
    <location>
        <begin position="1"/>
        <end position="27"/>
    </location>
</feature>
<dbReference type="Proteomes" id="UP000017836">
    <property type="component" value="Unassembled WGS sequence"/>
</dbReference>
<dbReference type="EMBL" id="KI397033">
    <property type="protein sequence ID" value="ERM96761.1"/>
    <property type="molecule type" value="Genomic_DNA"/>
</dbReference>
<gene>
    <name evidence="2" type="ORF">AMTR_s00201p00025750</name>
</gene>
<dbReference type="AlphaFoldDB" id="W1NMM3"/>
<name>W1NMM3_AMBTC</name>
<protein>
    <submittedName>
        <fullName evidence="2">Uncharacterized protein</fullName>
    </submittedName>
</protein>
<dbReference type="Gramene" id="ERM96761">
    <property type="protein sequence ID" value="ERM96761"/>
    <property type="gene ID" value="AMTR_s00201p00025750"/>
</dbReference>
<accession>W1NMM3</accession>
<dbReference type="HOGENOM" id="CLU_147624_0_0_1"/>
<evidence type="ECO:0000256" key="1">
    <source>
        <dbReference type="SAM" id="MobiDB-lite"/>
    </source>
</evidence>
<evidence type="ECO:0000313" key="3">
    <source>
        <dbReference type="Proteomes" id="UP000017836"/>
    </source>
</evidence>
<proteinExistence type="predicted"/>
<organism evidence="2 3">
    <name type="scientific">Amborella trichopoda</name>
    <dbReference type="NCBI Taxonomy" id="13333"/>
    <lineage>
        <taxon>Eukaryota</taxon>
        <taxon>Viridiplantae</taxon>
        <taxon>Streptophyta</taxon>
        <taxon>Embryophyta</taxon>
        <taxon>Tracheophyta</taxon>
        <taxon>Spermatophyta</taxon>
        <taxon>Magnoliopsida</taxon>
        <taxon>Amborellales</taxon>
        <taxon>Amborellaceae</taxon>
        <taxon>Amborella</taxon>
    </lineage>
</organism>
<keyword evidence="3" id="KW-1185">Reference proteome</keyword>